<dbReference type="Gene3D" id="3.40.50.300">
    <property type="entry name" value="P-loop containing nucleotide triphosphate hydrolases"/>
    <property type="match status" value="1"/>
</dbReference>
<dbReference type="Pfam" id="PF13614">
    <property type="entry name" value="AAA_31"/>
    <property type="match status" value="1"/>
</dbReference>
<dbReference type="RefSeq" id="WP_036189319.1">
    <property type="nucleotide sequence ID" value="NZ_AVDA01000027.1"/>
</dbReference>
<keyword evidence="3" id="KW-0808">Transferase</keyword>
<keyword evidence="7" id="KW-0829">Tyrosine-protein kinase</keyword>
<proteinExistence type="inferred from homology"/>
<dbReference type="EMBL" id="JPVN01000027">
    <property type="protein sequence ID" value="KGR76204.1"/>
    <property type="molecule type" value="Genomic_DNA"/>
</dbReference>
<evidence type="ECO:0000256" key="2">
    <source>
        <dbReference type="ARBA" id="ARBA00011903"/>
    </source>
</evidence>
<dbReference type="Proteomes" id="UP000030416">
    <property type="component" value="Unassembled WGS sequence"/>
</dbReference>
<evidence type="ECO:0000256" key="8">
    <source>
        <dbReference type="ARBA" id="ARBA00051245"/>
    </source>
</evidence>
<dbReference type="SUPFAM" id="SSF52540">
    <property type="entry name" value="P-loop containing nucleoside triphosphate hydrolases"/>
    <property type="match status" value="1"/>
</dbReference>
<comment type="similarity">
    <text evidence="1">Belongs to the CpsD/CapB family.</text>
</comment>
<reference evidence="10 11" key="1">
    <citation type="submission" date="2014-02" db="EMBL/GenBank/DDBJ databases">
        <title>Draft genome sequence of Lysinibacillus manganicus DSM 26584T.</title>
        <authorList>
            <person name="Zhang F."/>
            <person name="Wang G."/>
            <person name="Zhang L."/>
        </authorList>
    </citation>
    <scope>NUCLEOTIDE SEQUENCE [LARGE SCALE GENOMIC DNA]</scope>
    <source>
        <strain evidence="10 11">DSM 26584</strain>
    </source>
</reference>
<dbReference type="PANTHER" id="PTHR32309:SF13">
    <property type="entry name" value="FERRIC ENTEROBACTIN TRANSPORT PROTEIN FEPE"/>
    <property type="match status" value="1"/>
</dbReference>
<keyword evidence="4" id="KW-0547">Nucleotide-binding</keyword>
<dbReference type="STRING" id="1384049.CD29_17110"/>
<evidence type="ECO:0000256" key="1">
    <source>
        <dbReference type="ARBA" id="ARBA00007316"/>
    </source>
</evidence>
<evidence type="ECO:0000313" key="11">
    <source>
        <dbReference type="Proteomes" id="UP000030416"/>
    </source>
</evidence>
<evidence type="ECO:0000256" key="6">
    <source>
        <dbReference type="ARBA" id="ARBA00022840"/>
    </source>
</evidence>
<dbReference type="eggNOG" id="COG0489">
    <property type="taxonomic scope" value="Bacteria"/>
</dbReference>
<evidence type="ECO:0000259" key="9">
    <source>
        <dbReference type="Pfam" id="PF13614"/>
    </source>
</evidence>
<keyword evidence="5" id="KW-0418">Kinase</keyword>
<dbReference type="GO" id="GO:0042802">
    <property type="term" value="F:identical protein binding"/>
    <property type="evidence" value="ECO:0007669"/>
    <property type="project" value="UniProtKB-ARBA"/>
</dbReference>
<comment type="catalytic activity">
    <reaction evidence="8">
        <text>L-tyrosyl-[protein] + ATP = O-phospho-L-tyrosyl-[protein] + ADP + H(+)</text>
        <dbReference type="Rhea" id="RHEA:10596"/>
        <dbReference type="Rhea" id="RHEA-COMP:10136"/>
        <dbReference type="Rhea" id="RHEA-COMP:20101"/>
        <dbReference type="ChEBI" id="CHEBI:15378"/>
        <dbReference type="ChEBI" id="CHEBI:30616"/>
        <dbReference type="ChEBI" id="CHEBI:46858"/>
        <dbReference type="ChEBI" id="CHEBI:61978"/>
        <dbReference type="ChEBI" id="CHEBI:456216"/>
        <dbReference type="EC" id="2.7.10.2"/>
    </reaction>
</comment>
<dbReference type="CDD" id="cd05387">
    <property type="entry name" value="BY-kinase"/>
    <property type="match status" value="1"/>
</dbReference>
<keyword evidence="11" id="KW-1185">Reference proteome</keyword>
<dbReference type="FunFam" id="3.40.50.300:FF:000527">
    <property type="entry name" value="Tyrosine-protein kinase etk"/>
    <property type="match status" value="1"/>
</dbReference>
<name>A0A0A3HUS9_9BACL</name>
<accession>A0A0A3HUS9</accession>
<dbReference type="GO" id="GO:0005886">
    <property type="term" value="C:plasma membrane"/>
    <property type="evidence" value="ECO:0007669"/>
    <property type="project" value="TreeGrafter"/>
</dbReference>
<dbReference type="GO" id="GO:0004715">
    <property type="term" value="F:non-membrane spanning protein tyrosine kinase activity"/>
    <property type="evidence" value="ECO:0007669"/>
    <property type="project" value="UniProtKB-EC"/>
</dbReference>
<evidence type="ECO:0000256" key="4">
    <source>
        <dbReference type="ARBA" id="ARBA00022741"/>
    </source>
</evidence>
<sequence>MAKKKSSKPNSSTSTAPKTLISFTEPKSYIAEQFKTLRTNINFTLPGDDAKKLLVTSTIPGEGKSTITANLGFVFAQEGKRVLIIDADLRKPTLHATFNLPNKIGLSNMFTKQVSFVHAIKETFIYDLYVLPSGPVPLNPSELLSSKTMDQFLKTIEDYFDVIIFDAPPILTVTDAQILSNKCDGTVLVINSGTVNRKELLKAKSALLSSHANILGVVLNNFNSKTNNYYEKLYKS</sequence>
<gene>
    <name evidence="10" type="ORF">CD29_17110</name>
</gene>
<protein>
    <recommendedName>
        <fullName evidence="2">non-specific protein-tyrosine kinase</fullName>
        <ecNumber evidence="2">2.7.10.2</ecNumber>
    </recommendedName>
</protein>
<evidence type="ECO:0000256" key="7">
    <source>
        <dbReference type="ARBA" id="ARBA00023137"/>
    </source>
</evidence>
<dbReference type="EC" id="2.7.10.2" evidence="2"/>
<comment type="caution">
    <text evidence="10">The sequence shown here is derived from an EMBL/GenBank/DDBJ whole genome shotgun (WGS) entry which is preliminary data.</text>
</comment>
<evidence type="ECO:0000313" key="10">
    <source>
        <dbReference type="EMBL" id="KGR76204.1"/>
    </source>
</evidence>
<dbReference type="PANTHER" id="PTHR32309">
    <property type="entry name" value="TYROSINE-PROTEIN KINASE"/>
    <property type="match status" value="1"/>
</dbReference>
<dbReference type="InterPro" id="IPR027417">
    <property type="entry name" value="P-loop_NTPase"/>
</dbReference>
<dbReference type="AlphaFoldDB" id="A0A0A3HUS9"/>
<evidence type="ECO:0000256" key="5">
    <source>
        <dbReference type="ARBA" id="ARBA00022777"/>
    </source>
</evidence>
<dbReference type="NCBIfam" id="TIGR01007">
    <property type="entry name" value="eps_fam"/>
    <property type="match status" value="1"/>
</dbReference>
<dbReference type="GO" id="GO:0005524">
    <property type="term" value="F:ATP binding"/>
    <property type="evidence" value="ECO:0007669"/>
    <property type="project" value="UniProtKB-KW"/>
</dbReference>
<dbReference type="InterPro" id="IPR025669">
    <property type="entry name" value="AAA_dom"/>
</dbReference>
<feature type="domain" description="AAA" evidence="9">
    <location>
        <begin position="61"/>
        <end position="180"/>
    </location>
</feature>
<organism evidence="10 11">
    <name type="scientific">Ureibacillus manganicus DSM 26584</name>
    <dbReference type="NCBI Taxonomy" id="1384049"/>
    <lineage>
        <taxon>Bacteria</taxon>
        <taxon>Bacillati</taxon>
        <taxon>Bacillota</taxon>
        <taxon>Bacilli</taxon>
        <taxon>Bacillales</taxon>
        <taxon>Caryophanaceae</taxon>
        <taxon>Ureibacillus</taxon>
    </lineage>
</organism>
<dbReference type="InterPro" id="IPR005702">
    <property type="entry name" value="Wzc-like_C"/>
</dbReference>
<evidence type="ECO:0000256" key="3">
    <source>
        <dbReference type="ARBA" id="ARBA00022679"/>
    </source>
</evidence>
<dbReference type="InterPro" id="IPR050445">
    <property type="entry name" value="Bact_polysacc_biosynth/exp"/>
</dbReference>
<keyword evidence="6" id="KW-0067">ATP-binding</keyword>
<dbReference type="OrthoDB" id="9794577at2"/>